<comment type="caution">
    <text evidence="1">The sequence shown here is derived from an EMBL/GenBank/DDBJ whole genome shotgun (WGS) entry which is preliminary data.</text>
</comment>
<dbReference type="EMBL" id="CAJOAZ010009545">
    <property type="protein sequence ID" value="CAF4205843.1"/>
    <property type="molecule type" value="Genomic_DNA"/>
</dbReference>
<sequence>MSIEQSFLFASKIYIKNCNTLDSLLYPLAQWKVTSQESNFNDDSNLIIYCGRRLYCNPSFRFYFHTRIEAIDSFLKSNAVSDEFEGDRVILTSVALERKYLLGRIVDQANEILDTIESYHDYYFPYAQHDALLYSVLQRINLLASKTYYFSIDIIYPLFDQFIPLNEKKPPEDKTTYLPRIGIPSDLIWFDIVSLSNLFSQDDFLHHLLESILKNNQQFSQIDILLISRLLCPEHFINALSQYVIEEFDLNTIQINDYNFQAKDQYDVVITKDALVDLIYLGAHLHHYDYLLEGKVFFTKFII</sequence>
<evidence type="ECO:0000313" key="2">
    <source>
        <dbReference type="Proteomes" id="UP000663844"/>
    </source>
</evidence>
<gene>
    <name evidence="1" type="ORF">OXD698_LOCUS41086</name>
</gene>
<proteinExistence type="predicted"/>
<dbReference type="AlphaFoldDB" id="A0A820BRT6"/>
<name>A0A820BRT6_9BILA</name>
<dbReference type="Proteomes" id="UP000663844">
    <property type="component" value="Unassembled WGS sequence"/>
</dbReference>
<protein>
    <submittedName>
        <fullName evidence="1">Uncharacterized protein</fullName>
    </submittedName>
</protein>
<accession>A0A820BRT6</accession>
<evidence type="ECO:0000313" key="1">
    <source>
        <dbReference type="EMBL" id="CAF4205843.1"/>
    </source>
</evidence>
<reference evidence="1" key="1">
    <citation type="submission" date="2021-02" db="EMBL/GenBank/DDBJ databases">
        <authorList>
            <person name="Nowell W R."/>
        </authorList>
    </citation>
    <scope>NUCLEOTIDE SEQUENCE</scope>
</reference>
<organism evidence="1 2">
    <name type="scientific">Adineta steineri</name>
    <dbReference type="NCBI Taxonomy" id="433720"/>
    <lineage>
        <taxon>Eukaryota</taxon>
        <taxon>Metazoa</taxon>
        <taxon>Spiralia</taxon>
        <taxon>Gnathifera</taxon>
        <taxon>Rotifera</taxon>
        <taxon>Eurotatoria</taxon>
        <taxon>Bdelloidea</taxon>
        <taxon>Adinetida</taxon>
        <taxon>Adinetidae</taxon>
        <taxon>Adineta</taxon>
    </lineage>
</organism>